<dbReference type="AlphaFoldDB" id="A0A6B0RB40"/>
<organism evidence="1 2">
    <name type="scientific">Bos mutus</name>
    <name type="common">wild yak</name>
    <dbReference type="NCBI Taxonomy" id="72004"/>
    <lineage>
        <taxon>Eukaryota</taxon>
        <taxon>Metazoa</taxon>
        <taxon>Chordata</taxon>
        <taxon>Craniata</taxon>
        <taxon>Vertebrata</taxon>
        <taxon>Euteleostomi</taxon>
        <taxon>Mammalia</taxon>
        <taxon>Eutheria</taxon>
        <taxon>Laurasiatheria</taxon>
        <taxon>Artiodactyla</taxon>
        <taxon>Ruminantia</taxon>
        <taxon>Pecora</taxon>
        <taxon>Bovidae</taxon>
        <taxon>Bovinae</taxon>
        <taxon>Bos</taxon>
    </lineage>
</organism>
<proteinExistence type="predicted"/>
<accession>A0A6B0RB40</accession>
<dbReference type="Proteomes" id="UP000322234">
    <property type="component" value="Unassembled WGS sequence"/>
</dbReference>
<dbReference type="EMBL" id="VBQZ03000038">
    <property type="protein sequence ID" value="MXQ87438.1"/>
    <property type="molecule type" value="Genomic_DNA"/>
</dbReference>
<evidence type="ECO:0000313" key="2">
    <source>
        <dbReference type="Proteomes" id="UP000322234"/>
    </source>
</evidence>
<gene>
    <name evidence="1" type="ORF">E5288_WYG000040</name>
</gene>
<protein>
    <submittedName>
        <fullName evidence="1">Uncharacterized protein</fullName>
    </submittedName>
</protein>
<comment type="caution">
    <text evidence="1">The sequence shown here is derived from an EMBL/GenBank/DDBJ whole genome shotgun (WGS) entry which is preliminary data.</text>
</comment>
<name>A0A6B0RB40_9CETA</name>
<keyword evidence="2" id="KW-1185">Reference proteome</keyword>
<sequence length="66" mass="7460">MRTSGKSLQMKNAHIRKVPADEKCAHLESPCRCKMRTSGKSLQMKNAHIRKVPADEKCAHLESPCR</sequence>
<reference evidence="1" key="1">
    <citation type="submission" date="2019-10" db="EMBL/GenBank/DDBJ databases">
        <title>The sequence and de novo assembly of the wild yak genome.</title>
        <authorList>
            <person name="Liu Y."/>
        </authorList>
    </citation>
    <scope>NUCLEOTIDE SEQUENCE [LARGE SCALE GENOMIC DNA]</scope>
    <source>
        <strain evidence="1">WY2019</strain>
    </source>
</reference>
<evidence type="ECO:0000313" key="1">
    <source>
        <dbReference type="EMBL" id="MXQ87438.1"/>
    </source>
</evidence>